<accession>A0A9P5JUZ2</accession>
<dbReference type="InterPro" id="IPR000198">
    <property type="entry name" value="RhoGAP_dom"/>
</dbReference>
<dbReference type="FunFam" id="1.10.555.10:FF:000045">
    <property type="entry name" value="RhoGAP domain containing protein"/>
    <property type="match status" value="1"/>
</dbReference>
<feature type="compositionally biased region" description="Low complexity" evidence="1">
    <location>
        <begin position="308"/>
        <end position="321"/>
    </location>
</feature>
<dbReference type="GO" id="GO:0005096">
    <property type="term" value="F:GTPase activator activity"/>
    <property type="evidence" value="ECO:0007669"/>
    <property type="project" value="TreeGrafter"/>
</dbReference>
<evidence type="ECO:0000313" key="5">
    <source>
        <dbReference type="EMBL" id="KAF8461792.1"/>
    </source>
</evidence>
<dbReference type="Pfam" id="PF00620">
    <property type="entry name" value="RhoGAP"/>
    <property type="match status" value="1"/>
</dbReference>
<dbReference type="InterPro" id="IPR036020">
    <property type="entry name" value="WW_dom_sf"/>
</dbReference>
<feature type="compositionally biased region" description="Polar residues" evidence="1">
    <location>
        <begin position="176"/>
        <end position="202"/>
    </location>
</feature>
<dbReference type="PROSITE" id="PS51016">
    <property type="entry name" value="MYTH4"/>
    <property type="match status" value="1"/>
</dbReference>
<dbReference type="PROSITE" id="PS50238">
    <property type="entry name" value="RHOGAP"/>
    <property type="match status" value="1"/>
</dbReference>
<evidence type="ECO:0000256" key="1">
    <source>
        <dbReference type="SAM" id="MobiDB-lite"/>
    </source>
</evidence>
<feature type="domain" description="Rho-GAP" evidence="3">
    <location>
        <begin position="623"/>
        <end position="812"/>
    </location>
</feature>
<evidence type="ECO:0000313" key="6">
    <source>
        <dbReference type="Proteomes" id="UP000759537"/>
    </source>
</evidence>
<comment type="caution">
    <text evidence="5">The sequence shown here is derived from an EMBL/GenBank/DDBJ whole genome shotgun (WGS) entry which is preliminary data.</text>
</comment>
<dbReference type="Proteomes" id="UP000759537">
    <property type="component" value="Unassembled WGS sequence"/>
</dbReference>
<feature type="compositionally biased region" description="Pro residues" evidence="1">
    <location>
        <begin position="345"/>
        <end position="355"/>
    </location>
</feature>
<dbReference type="InterPro" id="IPR000857">
    <property type="entry name" value="MyTH4_dom"/>
</dbReference>
<dbReference type="AlphaFoldDB" id="A0A9P5JUZ2"/>
<dbReference type="PRINTS" id="PR01217">
    <property type="entry name" value="PRICHEXTENSN"/>
</dbReference>
<feature type="compositionally biased region" description="Basic residues" evidence="1">
    <location>
        <begin position="835"/>
        <end position="844"/>
    </location>
</feature>
<keyword evidence="6" id="KW-1185">Reference proteome</keyword>
<dbReference type="SUPFAM" id="SSF51045">
    <property type="entry name" value="WW domain"/>
    <property type="match status" value="1"/>
</dbReference>
<reference evidence="5" key="2">
    <citation type="journal article" date="2020" name="Nat. Commun.">
        <title>Large-scale genome sequencing of mycorrhizal fungi provides insights into the early evolution of symbiotic traits.</title>
        <authorList>
            <person name="Miyauchi S."/>
            <person name="Kiss E."/>
            <person name="Kuo A."/>
            <person name="Drula E."/>
            <person name="Kohler A."/>
            <person name="Sanchez-Garcia M."/>
            <person name="Morin E."/>
            <person name="Andreopoulos B."/>
            <person name="Barry K.W."/>
            <person name="Bonito G."/>
            <person name="Buee M."/>
            <person name="Carver A."/>
            <person name="Chen C."/>
            <person name="Cichocki N."/>
            <person name="Clum A."/>
            <person name="Culley D."/>
            <person name="Crous P.W."/>
            <person name="Fauchery L."/>
            <person name="Girlanda M."/>
            <person name="Hayes R.D."/>
            <person name="Keri Z."/>
            <person name="LaButti K."/>
            <person name="Lipzen A."/>
            <person name="Lombard V."/>
            <person name="Magnuson J."/>
            <person name="Maillard F."/>
            <person name="Murat C."/>
            <person name="Nolan M."/>
            <person name="Ohm R.A."/>
            <person name="Pangilinan J."/>
            <person name="Pereira M.F."/>
            <person name="Perotto S."/>
            <person name="Peter M."/>
            <person name="Pfister S."/>
            <person name="Riley R."/>
            <person name="Sitrit Y."/>
            <person name="Stielow J.B."/>
            <person name="Szollosi G."/>
            <person name="Zifcakova L."/>
            <person name="Stursova M."/>
            <person name="Spatafora J.W."/>
            <person name="Tedersoo L."/>
            <person name="Vaario L.M."/>
            <person name="Yamada A."/>
            <person name="Yan M."/>
            <person name="Wang P."/>
            <person name="Xu J."/>
            <person name="Bruns T."/>
            <person name="Baldrian P."/>
            <person name="Vilgalys R."/>
            <person name="Dunand C."/>
            <person name="Henrissat B."/>
            <person name="Grigoriev I.V."/>
            <person name="Hibbett D."/>
            <person name="Nagy L.G."/>
            <person name="Martin F.M."/>
        </authorList>
    </citation>
    <scope>NUCLEOTIDE SEQUENCE</scope>
    <source>
        <strain evidence="5">Prilba</strain>
    </source>
</reference>
<feature type="region of interest" description="Disordered" evidence="1">
    <location>
        <begin position="176"/>
        <end position="361"/>
    </location>
</feature>
<protein>
    <recommendedName>
        <fullName evidence="7">Rho GTPase-activating protein 39</fullName>
    </recommendedName>
</protein>
<feature type="domain" description="WW" evidence="2">
    <location>
        <begin position="128"/>
        <end position="156"/>
    </location>
</feature>
<dbReference type="GO" id="GO:0005737">
    <property type="term" value="C:cytoplasm"/>
    <property type="evidence" value="ECO:0007669"/>
    <property type="project" value="TreeGrafter"/>
</dbReference>
<gene>
    <name evidence="5" type="ORF">DFH94DRAFT_70226</name>
</gene>
<feature type="compositionally biased region" description="Low complexity" evidence="1">
    <location>
        <begin position="263"/>
        <end position="281"/>
    </location>
</feature>
<feature type="region of interest" description="Disordered" evidence="1">
    <location>
        <begin position="821"/>
        <end position="844"/>
    </location>
</feature>
<evidence type="ECO:0000259" key="4">
    <source>
        <dbReference type="PROSITE" id="PS51016"/>
    </source>
</evidence>
<dbReference type="SUPFAM" id="SSF48350">
    <property type="entry name" value="GTPase activation domain, GAP"/>
    <property type="match status" value="1"/>
</dbReference>
<evidence type="ECO:0008006" key="7">
    <source>
        <dbReference type="Google" id="ProtNLM"/>
    </source>
</evidence>
<dbReference type="SMART" id="SM00139">
    <property type="entry name" value="MyTH4"/>
    <property type="match status" value="1"/>
</dbReference>
<dbReference type="SMART" id="SM00324">
    <property type="entry name" value="RhoGAP"/>
    <property type="match status" value="1"/>
</dbReference>
<feature type="compositionally biased region" description="Polar residues" evidence="1">
    <location>
        <begin position="65"/>
        <end position="74"/>
    </location>
</feature>
<dbReference type="InterPro" id="IPR038185">
    <property type="entry name" value="MyTH4_dom_sf"/>
</dbReference>
<dbReference type="PANTHER" id="PTHR45876">
    <property type="entry name" value="FI04035P"/>
    <property type="match status" value="1"/>
</dbReference>
<dbReference type="Gene3D" id="1.25.40.530">
    <property type="entry name" value="MyTH4 domain"/>
    <property type="match status" value="1"/>
</dbReference>
<reference evidence="5" key="1">
    <citation type="submission" date="2019-10" db="EMBL/GenBank/DDBJ databases">
        <authorList>
            <consortium name="DOE Joint Genome Institute"/>
            <person name="Kuo A."/>
            <person name="Miyauchi S."/>
            <person name="Kiss E."/>
            <person name="Drula E."/>
            <person name="Kohler A."/>
            <person name="Sanchez-Garcia M."/>
            <person name="Andreopoulos B."/>
            <person name="Barry K.W."/>
            <person name="Bonito G."/>
            <person name="Buee M."/>
            <person name="Carver A."/>
            <person name="Chen C."/>
            <person name="Cichocki N."/>
            <person name="Clum A."/>
            <person name="Culley D."/>
            <person name="Crous P.W."/>
            <person name="Fauchery L."/>
            <person name="Girlanda M."/>
            <person name="Hayes R."/>
            <person name="Keri Z."/>
            <person name="LaButti K."/>
            <person name="Lipzen A."/>
            <person name="Lombard V."/>
            <person name="Magnuson J."/>
            <person name="Maillard F."/>
            <person name="Morin E."/>
            <person name="Murat C."/>
            <person name="Nolan M."/>
            <person name="Ohm R."/>
            <person name="Pangilinan J."/>
            <person name="Pereira M."/>
            <person name="Perotto S."/>
            <person name="Peter M."/>
            <person name="Riley R."/>
            <person name="Sitrit Y."/>
            <person name="Stielow B."/>
            <person name="Szollosi G."/>
            <person name="Zifcakova L."/>
            <person name="Stursova M."/>
            <person name="Spatafora J.W."/>
            <person name="Tedersoo L."/>
            <person name="Vaario L.-M."/>
            <person name="Yamada A."/>
            <person name="Yan M."/>
            <person name="Wang P."/>
            <person name="Xu J."/>
            <person name="Bruns T."/>
            <person name="Baldrian P."/>
            <person name="Vilgalys R."/>
            <person name="Henrissat B."/>
            <person name="Grigoriev I.V."/>
            <person name="Hibbett D."/>
            <person name="Nagy L.G."/>
            <person name="Martin F.M."/>
        </authorList>
    </citation>
    <scope>NUCLEOTIDE SEQUENCE</scope>
    <source>
        <strain evidence="5">Prilba</strain>
    </source>
</reference>
<dbReference type="InterPro" id="IPR001202">
    <property type="entry name" value="WW_dom"/>
</dbReference>
<dbReference type="PANTHER" id="PTHR45876:SF8">
    <property type="entry name" value="FI04035P"/>
    <property type="match status" value="1"/>
</dbReference>
<dbReference type="CDD" id="cd00201">
    <property type="entry name" value="WW"/>
    <property type="match status" value="1"/>
</dbReference>
<dbReference type="GO" id="GO:0005856">
    <property type="term" value="C:cytoskeleton"/>
    <property type="evidence" value="ECO:0007669"/>
    <property type="project" value="InterPro"/>
</dbReference>
<dbReference type="OrthoDB" id="437889at2759"/>
<sequence>MAASPPQPSPSLSSNAHFSSLYTNGHLPAKPRPSDVPSIFRPNKAYPASIASTPEVQINGRPRQSRPSTSSASTHTHDETTWGSHFWVTLVDPQTQVSFFACPATGQVSWDPPVGNFVLPPSENGEWWEIGDESRGGIPYYYHTKTGETVWEKPNGFVIPLTVLQNTALGRRLSKSFPSTIDQSPSPRATAQEQQPAAQRSRSYTKETRGPAQAPRLQSSASSPTGATKKSSTAPPVRRNLTADPHYATPTRLGPALPPIPGSEASAPPTPTPSHHSLIPSREPPQSLAAAVERITVTPSHSPGNVCGSSEKSSESGYVSGPESPPVKPRKRAEAREKNGVPRMPVRPPPSPPTKGPTVAGKVIGRPVLNMDATLKLSPVKARAARSPILIDPSSLTGSARTVKTLSTGAHPILPQDLASDIQQFVESEFAQQYFATHKTGFIFKRKVPVGQMMTWQRGPLAAPLLNLARPLHKDAVRAFRAVQRLMGDSEKGAATGSNTPRLEEARWLLGEGLTYGELRDEIYCQVMKQLTSNPNAESTFRGWQLLCVLLVTFPPSKNFEPYLRAFLSQRTGITEGRVDVLAKHCLKRLAAIAKKGPRGKPPTLAEIETASDAAFNPSTFGEPLDAVFRLQERTYPTQKVPIVLPFLADGVLALGGTKAEGIFRVPGDADAVASLKMRLDRGAYTLEGVDDPHVPASLFKLWLRELVDPLVPSEMYNDCIAFANDAEACCAAVERLPTANRRVVLFVISFLQLFLDERVLLVTKMTSANLALVMAPNLLRCGSDSMAVVFNNAQYEQAFVHNLLVHLKCGEIDPHYTPTHGHGAVPSAAPPRTSRSRNRRAHP</sequence>
<feature type="region of interest" description="Disordered" evidence="1">
    <location>
        <begin position="1"/>
        <end position="78"/>
    </location>
</feature>
<proteinExistence type="predicted"/>
<dbReference type="EMBL" id="WHVB01000113">
    <property type="protein sequence ID" value="KAF8461792.1"/>
    <property type="molecule type" value="Genomic_DNA"/>
</dbReference>
<dbReference type="PROSITE" id="PS50020">
    <property type="entry name" value="WW_DOMAIN_2"/>
    <property type="match status" value="1"/>
</dbReference>
<dbReference type="Gene3D" id="1.10.555.10">
    <property type="entry name" value="Rho GTPase activation protein"/>
    <property type="match status" value="1"/>
</dbReference>
<feature type="compositionally biased region" description="Polar residues" evidence="1">
    <location>
        <begin position="216"/>
        <end position="234"/>
    </location>
</feature>
<evidence type="ECO:0000259" key="3">
    <source>
        <dbReference type="PROSITE" id="PS50238"/>
    </source>
</evidence>
<organism evidence="5 6">
    <name type="scientific">Russula ochroleuca</name>
    <dbReference type="NCBI Taxonomy" id="152965"/>
    <lineage>
        <taxon>Eukaryota</taxon>
        <taxon>Fungi</taxon>
        <taxon>Dikarya</taxon>
        <taxon>Basidiomycota</taxon>
        <taxon>Agaricomycotina</taxon>
        <taxon>Agaricomycetes</taxon>
        <taxon>Russulales</taxon>
        <taxon>Russulaceae</taxon>
        <taxon>Russula</taxon>
    </lineage>
</organism>
<dbReference type="Pfam" id="PF00784">
    <property type="entry name" value="MyTH4"/>
    <property type="match status" value="1"/>
</dbReference>
<evidence type="ECO:0000259" key="2">
    <source>
        <dbReference type="PROSITE" id="PS50020"/>
    </source>
</evidence>
<feature type="domain" description="MyTH4" evidence="4">
    <location>
        <begin position="456"/>
        <end position="612"/>
    </location>
</feature>
<dbReference type="GO" id="GO:0007165">
    <property type="term" value="P:signal transduction"/>
    <property type="evidence" value="ECO:0007669"/>
    <property type="project" value="InterPro"/>
</dbReference>
<dbReference type="InterPro" id="IPR008936">
    <property type="entry name" value="Rho_GTPase_activation_prot"/>
</dbReference>
<name>A0A9P5JUZ2_9AGAM</name>
<dbReference type="Gene3D" id="2.20.70.10">
    <property type="match status" value="1"/>
</dbReference>